<dbReference type="InterPro" id="IPR055267">
    <property type="entry name" value="Aerolysin-like_C"/>
</dbReference>
<dbReference type="OMA" id="SKHARKY"/>
<evidence type="ECO:0000256" key="3">
    <source>
        <dbReference type="SAM" id="MobiDB-lite"/>
    </source>
</evidence>
<protein>
    <submittedName>
        <fullName evidence="5">Putative aerolysin, Agglutinin domain, aerolysin-like toxin, beta complex domain-containing protein</fullName>
    </submittedName>
</protein>
<comment type="similarity">
    <text evidence="1">Belongs to the aerolysin family.</text>
</comment>
<dbReference type="InterPro" id="IPR008998">
    <property type="entry name" value="Agglutinin"/>
</dbReference>
<dbReference type="EMBL" id="PDCK01000040">
    <property type="protein sequence ID" value="PRQ53173.1"/>
    <property type="molecule type" value="Genomic_DNA"/>
</dbReference>
<evidence type="ECO:0000256" key="1">
    <source>
        <dbReference type="ARBA" id="ARBA00009831"/>
    </source>
</evidence>
<evidence type="ECO:0000256" key="2">
    <source>
        <dbReference type="ARBA" id="ARBA00023157"/>
    </source>
</evidence>
<feature type="domain" description="Agglutinin" evidence="4">
    <location>
        <begin position="4"/>
        <end position="153"/>
    </location>
</feature>
<dbReference type="Pfam" id="PF07468">
    <property type="entry name" value="Agglutinin"/>
    <property type="match status" value="1"/>
</dbReference>
<organism evidence="5 6">
    <name type="scientific">Rosa chinensis</name>
    <name type="common">China rose</name>
    <dbReference type="NCBI Taxonomy" id="74649"/>
    <lineage>
        <taxon>Eukaryota</taxon>
        <taxon>Viridiplantae</taxon>
        <taxon>Streptophyta</taxon>
        <taxon>Embryophyta</taxon>
        <taxon>Tracheophyta</taxon>
        <taxon>Spermatophyta</taxon>
        <taxon>Magnoliopsida</taxon>
        <taxon>eudicotyledons</taxon>
        <taxon>Gunneridae</taxon>
        <taxon>Pentapetalae</taxon>
        <taxon>rosids</taxon>
        <taxon>fabids</taxon>
        <taxon>Rosales</taxon>
        <taxon>Rosaceae</taxon>
        <taxon>Rosoideae</taxon>
        <taxon>Rosoideae incertae sedis</taxon>
        <taxon>Rosa</taxon>
    </lineage>
</organism>
<accession>A0A2P6S3B1</accession>
<dbReference type="PANTHER" id="PTHR39244:SF5">
    <property type="entry name" value="NATTERIN-3-LIKE"/>
    <property type="match status" value="1"/>
</dbReference>
<dbReference type="AlphaFoldDB" id="A0A2P6S3B1"/>
<dbReference type="SUPFAM" id="SSF56973">
    <property type="entry name" value="Aerolisin/ETX pore-forming domain"/>
    <property type="match status" value="1"/>
</dbReference>
<dbReference type="Proteomes" id="UP000238479">
    <property type="component" value="Chromosome 2"/>
</dbReference>
<gene>
    <name evidence="5" type="ORF">RchiOBHm_Chr2g0163571</name>
</gene>
<sequence>MLFLLPPTIALRFPSFNDSYLIYRNDSDSERRGFLRVSGSNVFSPLAKFEVVTANTGTGLVHIRCSHNRKFQRRFENDLYLTPEADEPEEDQSKWSCTLFEPLFAEDGNPNKARLFHVQSKNYATPWVYTVGAVSVLGLVWNPAPQNIFYIIDLKSLVILPKHVAFKGDNGNYLMAEATTTSNPTFSSTDKGRPESWFEVSTDGHGRVQIKSFDTNRYLRNEAGRNWILADSAGNATDLTTLFWPVKVDPSTVALKSLSNDRFCSRYTNLSVTNGLNARLTSITVHSRMALEELVLSRTIYNTEFDLANAIIYGETPVTMATANASNNTSADNTVEFKFAYTESKSSTWTSSHSWMVGVSVTVSLRIPFGLGGVENTYSGEYNGSYEWGETITTENTLETTYTATVPANTSISVSLMATKGYSDVPYSYYQRDVLYNGKIVVYKKDDGLYTGINSYNFHYVVTTLREQESRADLSTKEQQLPDPSVDPSKQQRLPMPVPSGSTTRVQNKVTSTTTLEQELSKLGLEDAAGRSTTKP</sequence>
<dbReference type="STRING" id="74649.A0A2P6S3B1"/>
<dbReference type="PANTHER" id="PTHR39244">
    <property type="entry name" value="NATTERIN-4"/>
    <property type="match status" value="1"/>
</dbReference>
<dbReference type="InterPro" id="IPR053237">
    <property type="entry name" value="Natterin_C"/>
</dbReference>
<reference evidence="5 6" key="1">
    <citation type="journal article" date="2018" name="Nat. Genet.">
        <title>The Rosa genome provides new insights in the design of modern roses.</title>
        <authorList>
            <person name="Bendahmane M."/>
        </authorList>
    </citation>
    <scope>NUCLEOTIDE SEQUENCE [LARGE SCALE GENOMIC DNA]</scope>
    <source>
        <strain evidence="6">cv. Old Blush</strain>
    </source>
</reference>
<keyword evidence="2" id="KW-1015">Disulfide bond</keyword>
<dbReference type="SMART" id="SM00791">
    <property type="entry name" value="Agglutinin"/>
    <property type="match status" value="2"/>
</dbReference>
<dbReference type="CDD" id="cd20216">
    <property type="entry name" value="PFM_HFR-2-like"/>
    <property type="match status" value="1"/>
</dbReference>
<evidence type="ECO:0000313" key="5">
    <source>
        <dbReference type="EMBL" id="PRQ53173.1"/>
    </source>
</evidence>
<dbReference type="Gene3D" id="2.170.15.10">
    <property type="entry name" value="Proaerolysin, chain A, domain 3"/>
    <property type="match status" value="1"/>
</dbReference>
<comment type="caution">
    <text evidence="5">The sequence shown here is derived from an EMBL/GenBank/DDBJ whole genome shotgun (WGS) entry which is preliminary data.</text>
</comment>
<dbReference type="CDD" id="cd00257">
    <property type="entry name" value="beta-trefoil_FSCN-like"/>
    <property type="match status" value="1"/>
</dbReference>
<keyword evidence="6" id="KW-1185">Reference proteome</keyword>
<feature type="region of interest" description="Disordered" evidence="3">
    <location>
        <begin position="471"/>
        <end position="536"/>
    </location>
</feature>
<dbReference type="Pfam" id="PF01117">
    <property type="entry name" value="Aerolysin"/>
    <property type="match status" value="1"/>
</dbReference>
<evidence type="ECO:0000313" key="6">
    <source>
        <dbReference type="Proteomes" id="UP000238479"/>
    </source>
</evidence>
<dbReference type="Gramene" id="PRQ53173">
    <property type="protein sequence ID" value="PRQ53173"/>
    <property type="gene ID" value="RchiOBHm_Chr2g0163571"/>
</dbReference>
<feature type="compositionally biased region" description="Polar residues" evidence="3">
    <location>
        <begin position="500"/>
        <end position="518"/>
    </location>
</feature>
<dbReference type="InterPro" id="IPR036242">
    <property type="entry name" value="Agglutinin_dom_sf"/>
</dbReference>
<proteinExistence type="inferred from homology"/>
<name>A0A2P6S3B1_ROSCH</name>
<dbReference type="OrthoDB" id="1541475at2759"/>
<feature type="domain" description="Agglutinin" evidence="4">
    <location>
        <begin position="158"/>
        <end position="293"/>
    </location>
</feature>
<dbReference type="Gene3D" id="2.80.10.50">
    <property type="match status" value="2"/>
</dbReference>
<evidence type="ECO:0000259" key="4">
    <source>
        <dbReference type="SMART" id="SM00791"/>
    </source>
</evidence>
<dbReference type="SUPFAM" id="SSF50382">
    <property type="entry name" value="Agglutinin"/>
    <property type="match status" value="2"/>
</dbReference>